<dbReference type="Pfam" id="PF09992">
    <property type="entry name" value="NAGPA"/>
    <property type="match status" value="1"/>
</dbReference>
<gene>
    <name evidence="2" type="ORF">HRbin17_01756</name>
</gene>
<protein>
    <recommendedName>
        <fullName evidence="1">Phosphodiester glycosidase domain-containing protein</fullName>
    </recommendedName>
</protein>
<sequence>MPIEQTAVWVRQNAEGETERMPAMRYALTLCAAVALVPAPSAVGQVSYTYGARVLGARVHYIVVNMAAEGVQVTPVYVPGGAPFSRMVAAYRPLVAINGTFFHLRTRRPIGDIVIGGTHVHQGKLRTALVVQGPFATITTVPLGADLTGRIDALLACGPRLLTNGRVTVYPRAEGFRDPRLFRPARRSVLGITRGGKLVLAVIITPVTLSKAARIMKALGCVDAMNLDGGGSSALYCAGRYFVRPTRPLVTALMVVRTPTMQTVGLSSGGGDGRSAVGTTN</sequence>
<dbReference type="EMBL" id="BEHT01000023">
    <property type="protein sequence ID" value="GBC99234.1"/>
    <property type="molecule type" value="Genomic_DNA"/>
</dbReference>
<evidence type="ECO:0000313" key="3">
    <source>
        <dbReference type="Proteomes" id="UP000236173"/>
    </source>
</evidence>
<dbReference type="AlphaFoldDB" id="A0A2H5XDI4"/>
<proteinExistence type="predicted"/>
<name>A0A2H5XDI4_9BACT</name>
<accession>A0A2H5XDI4</accession>
<organism evidence="2 3">
    <name type="scientific">Candidatus Fervidibacter japonicus</name>
    <dbReference type="NCBI Taxonomy" id="2035412"/>
    <lineage>
        <taxon>Bacteria</taxon>
        <taxon>Candidatus Fervidibacterota</taxon>
        <taxon>Candidatus Fervidibacter</taxon>
    </lineage>
</organism>
<evidence type="ECO:0000313" key="2">
    <source>
        <dbReference type="EMBL" id="GBC99234.1"/>
    </source>
</evidence>
<evidence type="ECO:0000259" key="1">
    <source>
        <dbReference type="Pfam" id="PF09992"/>
    </source>
</evidence>
<reference evidence="3" key="1">
    <citation type="submission" date="2017-09" db="EMBL/GenBank/DDBJ databases">
        <title>Metaegenomics of thermophilic ammonia-oxidizing enrichment culture.</title>
        <authorList>
            <person name="Kato S."/>
            <person name="Suzuki K."/>
        </authorList>
    </citation>
    <scope>NUCLEOTIDE SEQUENCE [LARGE SCALE GENOMIC DNA]</scope>
</reference>
<feature type="domain" description="Phosphodiester glycosidase" evidence="1">
    <location>
        <begin position="94"/>
        <end position="255"/>
    </location>
</feature>
<dbReference type="InterPro" id="IPR018711">
    <property type="entry name" value="NAGPA"/>
</dbReference>
<dbReference type="PANTHER" id="PTHR40446:SF2">
    <property type="entry name" value="N-ACETYLGLUCOSAMINE-1-PHOSPHODIESTER ALPHA-N-ACETYLGLUCOSAMINIDASE"/>
    <property type="match status" value="1"/>
</dbReference>
<dbReference type="Proteomes" id="UP000236173">
    <property type="component" value="Unassembled WGS sequence"/>
</dbReference>
<dbReference type="PANTHER" id="PTHR40446">
    <property type="entry name" value="N-ACETYLGLUCOSAMINE-1-PHOSPHODIESTER ALPHA-N-ACETYLGLUCOSAMINIDASE"/>
    <property type="match status" value="1"/>
</dbReference>
<comment type="caution">
    <text evidence="2">The sequence shown here is derived from an EMBL/GenBank/DDBJ whole genome shotgun (WGS) entry which is preliminary data.</text>
</comment>